<feature type="transmembrane region" description="Helical" evidence="6">
    <location>
        <begin position="105"/>
        <end position="125"/>
    </location>
</feature>
<keyword evidence="9" id="KW-1185">Reference proteome</keyword>
<dbReference type="InterPro" id="IPR018461">
    <property type="entry name" value="Na/H_Antiport_NhaC-like_C"/>
</dbReference>
<feature type="transmembrane region" description="Helical" evidence="6">
    <location>
        <begin position="336"/>
        <end position="357"/>
    </location>
</feature>
<accession>A0A1E8FKS8</accession>
<feature type="transmembrane region" description="Helical" evidence="6">
    <location>
        <begin position="304"/>
        <end position="324"/>
    </location>
</feature>
<feature type="transmembrane region" description="Helical" evidence="6">
    <location>
        <begin position="465"/>
        <end position="482"/>
    </location>
</feature>
<dbReference type="STRING" id="1856405.BFC17_08900"/>
<feature type="transmembrane region" description="Helical" evidence="6">
    <location>
        <begin position="271"/>
        <end position="292"/>
    </location>
</feature>
<dbReference type="GO" id="GO:0005886">
    <property type="term" value="C:plasma membrane"/>
    <property type="evidence" value="ECO:0007669"/>
    <property type="project" value="UniProtKB-SubCell"/>
</dbReference>
<dbReference type="EMBL" id="MJIC01000002">
    <property type="protein sequence ID" value="OFI36228.1"/>
    <property type="molecule type" value="Genomic_DNA"/>
</dbReference>
<comment type="subcellular location">
    <subcellularLocation>
        <location evidence="1">Cell membrane</location>
        <topology evidence="1">Multi-pass membrane protein</topology>
    </subcellularLocation>
</comment>
<proteinExistence type="predicted"/>
<feature type="transmembrane region" description="Helical" evidence="6">
    <location>
        <begin position="12"/>
        <end position="38"/>
    </location>
</feature>
<feature type="domain" description="Na+/H+ antiporter NhaC-like C-terminal" evidence="7">
    <location>
        <begin position="199"/>
        <end position="481"/>
    </location>
</feature>
<protein>
    <recommendedName>
        <fullName evidence="7">Na+/H+ antiporter NhaC-like C-terminal domain-containing protein</fullName>
    </recommendedName>
</protein>
<evidence type="ECO:0000256" key="4">
    <source>
        <dbReference type="ARBA" id="ARBA00022989"/>
    </source>
</evidence>
<dbReference type="PANTHER" id="PTHR43478:SF1">
    <property type="entry name" value="NA+_H+ ANTIPORTER NHAC-LIKE C-TERMINAL DOMAIN-CONTAINING PROTEIN"/>
    <property type="match status" value="1"/>
</dbReference>
<keyword evidence="4 6" id="KW-1133">Transmembrane helix</keyword>
<keyword evidence="5 6" id="KW-0472">Membrane</keyword>
<feature type="transmembrane region" description="Helical" evidence="6">
    <location>
        <begin position="377"/>
        <end position="397"/>
    </location>
</feature>
<dbReference type="RefSeq" id="WP_070174635.1">
    <property type="nucleotide sequence ID" value="NZ_BMJR01000007.1"/>
</dbReference>
<feature type="transmembrane region" description="Helical" evidence="6">
    <location>
        <begin position="67"/>
        <end position="93"/>
    </location>
</feature>
<feature type="transmembrane region" description="Helical" evidence="6">
    <location>
        <begin position="489"/>
        <end position="510"/>
    </location>
</feature>
<dbReference type="OrthoDB" id="9762978at2"/>
<feature type="transmembrane region" description="Helical" evidence="6">
    <location>
        <begin position="212"/>
        <end position="230"/>
    </location>
</feature>
<evidence type="ECO:0000256" key="6">
    <source>
        <dbReference type="SAM" id="Phobius"/>
    </source>
</evidence>
<keyword evidence="2" id="KW-1003">Cell membrane</keyword>
<organism evidence="8 9">
    <name type="scientific">Alteromonas lipolytica</name>
    <dbReference type="NCBI Taxonomy" id="1856405"/>
    <lineage>
        <taxon>Bacteria</taxon>
        <taxon>Pseudomonadati</taxon>
        <taxon>Pseudomonadota</taxon>
        <taxon>Gammaproteobacteria</taxon>
        <taxon>Alteromonadales</taxon>
        <taxon>Alteromonadaceae</taxon>
        <taxon>Alteromonas/Salinimonas group</taxon>
        <taxon>Alteromonas</taxon>
    </lineage>
</organism>
<dbReference type="AlphaFoldDB" id="A0A1E8FKS8"/>
<dbReference type="PANTHER" id="PTHR43478">
    <property type="entry name" value="NA+/H+ ANTIPORTER-RELATED"/>
    <property type="match status" value="1"/>
</dbReference>
<name>A0A1E8FKS8_9ALTE</name>
<dbReference type="Pfam" id="PF03553">
    <property type="entry name" value="Na_H_antiporter"/>
    <property type="match status" value="1"/>
</dbReference>
<reference evidence="8 9" key="1">
    <citation type="submission" date="2016-09" db="EMBL/GenBank/DDBJ databases">
        <title>Alteromonas lipolytica, a new species isolated from sea water.</title>
        <authorList>
            <person name="Wu Y.-H."/>
            <person name="Cheng H."/>
            <person name="Xu X.-W."/>
        </authorList>
    </citation>
    <scope>NUCLEOTIDE SEQUENCE [LARGE SCALE GENOMIC DNA]</scope>
    <source>
        <strain evidence="8 9">JW12</strain>
    </source>
</reference>
<dbReference type="Proteomes" id="UP000176037">
    <property type="component" value="Unassembled WGS sequence"/>
</dbReference>
<gene>
    <name evidence="8" type="ORF">BFC17_08900</name>
</gene>
<keyword evidence="3 6" id="KW-0812">Transmembrane</keyword>
<evidence type="ECO:0000256" key="3">
    <source>
        <dbReference type="ARBA" id="ARBA00022692"/>
    </source>
</evidence>
<comment type="caution">
    <text evidence="8">The sequence shown here is derived from an EMBL/GenBank/DDBJ whole genome shotgun (WGS) entry which is preliminary data.</text>
</comment>
<evidence type="ECO:0000256" key="1">
    <source>
        <dbReference type="ARBA" id="ARBA00004651"/>
    </source>
</evidence>
<evidence type="ECO:0000313" key="8">
    <source>
        <dbReference type="EMBL" id="OFI36228.1"/>
    </source>
</evidence>
<feature type="transmembrane region" description="Helical" evidence="6">
    <location>
        <begin position="404"/>
        <end position="430"/>
    </location>
</feature>
<evidence type="ECO:0000313" key="9">
    <source>
        <dbReference type="Proteomes" id="UP000176037"/>
    </source>
</evidence>
<evidence type="ECO:0000259" key="7">
    <source>
        <dbReference type="Pfam" id="PF03553"/>
    </source>
</evidence>
<evidence type="ECO:0000256" key="2">
    <source>
        <dbReference type="ARBA" id="ARBA00022475"/>
    </source>
</evidence>
<evidence type="ECO:0000256" key="5">
    <source>
        <dbReference type="ARBA" id="ARBA00023136"/>
    </source>
</evidence>
<sequence length="521" mass="55802">MQDFAAVVPPLIAIICAFTTRRVILSLLLATFSGALLLNNFHPVESLISLFGEGIFKQLTGSNSQTLIVITIIAGFVFLLDSSNAMLAFSSWIRNKVKSAKGLQLTTFCSGIAIFFTDSGNSLILGPVFRPLYDKFKICRQKLAYIIDSTSSPVCSLIPIISWGVTIQASIVEGFNNAELSCQQLAAHGMTLSNSEGCEIDSLGAYFQVLPYQLYSILTLIGVVLVIVLSSNIGKMRKTQQLCSNDTIDYGDFAINAVELSPQTQRHGAALVIKSLGTLFLSLAFFFGYFVMTKGKLGGPDIRIALAISYTFAILVTIGLMARYQISDVNSSVKQFFAGMGRILPILTMLILAWTLGTQMKALETKIVLANLLSGQFAVYLVASIIFLLGAVLSFATGSSWSTFTLFIPIVVPLALQIDAPVFVCIGAAISGALLGDHCSPISDTTVLSSGASGVDHISHVETQLPYALIVGGVTFTGFILASSGMSAWWVLTCSVILLALILGGLHQFYKVKNASDIVVT</sequence>